<keyword evidence="2" id="KW-0677">Repeat</keyword>
<dbReference type="InterPro" id="IPR015943">
    <property type="entry name" value="WD40/YVTN_repeat-like_dom_sf"/>
</dbReference>
<keyword evidence="1" id="KW-0853">WD repeat</keyword>
<gene>
    <name evidence="3" type="ORF">BLA29_010573</name>
</gene>
<evidence type="ECO:0000256" key="1">
    <source>
        <dbReference type="ARBA" id="ARBA00022574"/>
    </source>
</evidence>
<dbReference type="PANTHER" id="PTHR19857">
    <property type="entry name" value="MITOCHONDRIAL DIVISION PROTEIN 1-RELATED"/>
    <property type="match status" value="1"/>
</dbReference>
<dbReference type="Proteomes" id="UP000194236">
    <property type="component" value="Unassembled WGS sequence"/>
</dbReference>
<name>A0A1Y3B845_EURMA</name>
<accession>A0A1Y3B845</accession>
<dbReference type="EMBL" id="MUJZ01038609">
    <property type="protein sequence ID" value="OTF76204.1"/>
    <property type="molecule type" value="Genomic_DNA"/>
</dbReference>
<evidence type="ECO:0000313" key="4">
    <source>
        <dbReference type="Proteomes" id="UP000194236"/>
    </source>
</evidence>
<dbReference type="Gene3D" id="2.130.10.10">
    <property type="entry name" value="YVTN repeat-like/Quinoprotein amine dehydrogenase"/>
    <property type="match status" value="1"/>
</dbReference>
<dbReference type="InterPro" id="IPR001680">
    <property type="entry name" value="WD40_rpt"/>
</dbReference>
<dbReference type="OrthoDB" id="2288928at2759"/>
<protein>
    <submittedName>
        <fullName evidence="3">WD repeat-containing protein 55-like protein</fullName>
    </submittedName>
</protein>
<dbReference type="SUPFAM" id="SSF50978">
    <property type="entry name" value="WD40 repeat-like"/>
    <property type="match status" value="1"/>
</dbReference>
<dbReference type="InterPro" id="IPR036322">
    <property type="entry name" value="WD40_repeat_dom_sf"/>
</dbReference>
<proteinExistence type="predicted"/>
<keyword evidence="4" id="KW-1185">Reference proteome</keyword>
<evidence type="ECO:0000313" key="3">
    <source>
        <dbReference type="EMBL" id="OTF76204.1"/>
    </source>
</evidence>
<reference evidence="3 4" key="1">
    <citation type="submission" date="2017-03" db="EMBL/GenBank/DDBJ databases">
        <title>Genome Survey of Euroglyphus maynei.</title>
        <authorList>
            <person name="Arlian L.G."/>
            <person name="Morgan M.S."/>
            <person name="Rider S.D."/>
        </authorList>
    </citation>
    <scope>NUCLEOTIDE SEQUENCE [LARGE SCALE GENOMIC DNA]</scope>
    <source>
        <strain evidence="3">Arlian Lab</strain>
        <tissue evidence="3">Whole body</tissue>
    </source>
</reference>
<dbReference type="PANTHER" id="PTHR19857:SF8">
    <property type="entry name" value="ANGIO-ASSOCIATED MIGRATORY CELL PROTEIN"/>
    <property type="match status" value="1"/>
</dbReference>
<dbReference type="SMART" id="SM00320">
    <property type="entry name" value="WD40"/>
    <property type="match status" value="4"/>
</dbReference>
<organism evidence="3 4">
    <name type="scientific">Euroglyphus maynei</name>
    <name type="common">Mayne's house dust mite</name>
    <dbReference type="NCBI Taxonomy" id="6958"/>
    <lineage>
        <taxon>Eukaryota</taxon>
        <taxon>Metazoa</taxon>
        <taxon>Ecdysozoa</taxon>
        <taxon>Arthropoda</taxon>
        <taxon>Chelicerata</taxon>
        <taxon>Arachnida</taxon>
        <taxon>Acari</taxon>
        <taxon>Acariformes</taxon>
        <taxon>Sarcoptiformes</taxon>
        <taxon>Astigmata</taxon>
        <taxon>Psoroptidia</taxon>
        <taxon>Analgoidea</taxon>
        <taxon>Pyroglyphidae</taxon>
        <taxon>Pyroglyphinae</taxon>
        <taxon>Euroglyphus</taxon>
    </lineage>
</organism>
<sequence>MFSISKSIKITDLNEGKFLRKISNGTKKIYSLLVVDDYLVCIGDDDGNFKCWDYRVERPVHMSVNECDNYISDLAVDPNKQLIFATSGEGTLSAFNIRSRRLEPPQSELFDAGFQSVRYLEEKNKIIVGCEDGVINIFNNNNEWGNISDRYPIRQNNSGQSSIDCMEIIDDEQNIIAFGTSDGTIEIISLFPHKHHETLMENSETGIECIDVNQITRQI</sequence>
<dbReference type="InterPro" id="IPR051179">
    <property type="entry name" value="WD_repeat_multifunction"/>
</dbReference>
<comment type="caution">
    <text evidence="3">The sequence shown here is derived from an EMBL/GenBank/DDBJ whole genome shotgun (WGS) entry which is preliminary data.</text>
</comment>
<feature type="non-terminal residue" evidence="3">
    <location>
        <position position="219"/>
    </location>
</feature>
<dbReference type="AlphaFoldDB" id="A0A1Y3B845"/>
<evidence type="ECO:0000256" key="2">
    <source>
        <dbReference type="ARBA" id="ARBA00022737"/>
    </source>
</evidence>